<evidence type="ECO:0000256" key="1">
    <source>
        <dbReference type="ARBA" id="ARBA00004651"/>
    </source>
</evidence>
<evidence type="ECO:0008006" key="10">
    <source>
        <dbReference type="Google" id="ProtNLM"/>
    </source>
</evidence>
<comment type="caution">
    <text evidence="8">The sequence shown here is derived from an EMBL/GenBank/DDBJ whole genome shotgun (WGS) entry which is preliminary data.</text>
</comment>
<sequence>MIAAVLIAASFAPLLLLGGSGADQAKVINCGVEMGWQESIIRSVAADKLPREKRPSSFGIFRAGYGIIGFIGSWALGALYDLAVKGKISLLTLVIFSVAVQFMAIPLYVYVAQRHLKGHNR</sequence>
<organism evidence="8 9">
    <name type="scientific">Tectimicrobiota bacterium</name>
    <dbReference type="NCBI Taxonomy" id="2528274"/>
    <lineage>
        <taxon>Bacteria</taxon>
        <taxon>Pseudomonadati</taxon>
        <taxon>Nitrospinota/Tectimicrobiota group</taxon>
        <taxon>Candidatus Tectimicrobiota</taxon>
    </lineage>
</organism>
<keyword evidence="3 6" id="KW-0812">Transmembrane</keyword>
<feature type="signal peptide" evidence="7">
    <location>
        <begin position="1"/>
        <end position="25"/>
    </location>
</feature>
<dbReference type="GO" id="GO:0005886">
    <property type="term" value="C:plasma membrane"/>
    <property type="evidence" value="ECO:0007669"/>
    <property type="project" value="UniProtKB-SubCell"/>
</dbReference>
<dbReference type="EMBL" id="JACQWF010000443">
    <property type="protein sequence ID" value="MBI4596763.1"/>
    <property type="molecule type" value="Genomic_DNA"/>
</dbReference>
<dbReference type="Proteomes" id="UP000772181">
    <property type="component" value="Unassembled WGS sequence"/>
</dbReference>
<evidence type="ECO:0000256" key="7">
    <source>
        <dbReference type="SAM" id="SignalP"/>
    </source>
</evidence>
<proteinExistence type="predicted"/>
<feature type="transmembrane region" description="Helical" evidence="6">
    <location>
        <begin position="63"/>
        <end position="83"/>
    </location>
</feature>
<keyword evidence="2" id="KW-1003">Cell membrane</keyword>
<dbReference type="SUPFAM" id="SSF103473">
    <property type="entry name" value="MFS general substrate transporter"/>
    <property type="match status" value="1"/>
</dbReference>
<keyword evidence="4 6" id="KW-1133">Transmembrane helix</keyword>
<reference evidence="8" key="1">
    <citation type="submission" date="2020-07" db="EMBL/GenBank/DDBJ databases">
        <title>Huge and variable diversity of episymbiotic CPR bacteria and DPANN archaea in groundwater ecosystems.</title>
        <authorList>
            <person name="He C.Y."/>
            <person name="Keren R."/>
            <person name="Whittaker M."/>
            <person name="Farag I.F."/>
            <person name="Doudna J."/>
            <person name="Cate J.H.D."/>
            <person name="Banfield J.F."/>
        </authorList>
    </citation>
    <scope>NUCLEOTIDE SEQUENCE</scope>
    <source>
        <strain evidence="8">NC_groundwater_1482_Ag_S-0.65um_47_24</strain>
    </source>
</reference>
<evidence type="ECO:0000313" key="9">
    <source>
        <dbReference type="Proteomes" id="UP000772181"/>
    </source>
</evidence>
<dbReference type="PANTHER" id="PTHR42688:SF1">
    <property type="entry name" value="BLR5212 PROTEIN"/>
    <property type="match status" value="1"/>
</dbReference>
<keyword evidence="5 6" id="KW-0472">Membrane</keyword>
<evidence type="ECO:0000256" key="6">
    <source>
        <dbReference type="SAM" id="Phobius"/>
    </source>
</evidence>
<feature type="transmembrane region" description="Helical" evidence="6">
    <location>
        <begin position="90"/>
        <end position="111"/>
    </location>
</feature>
<feature type="chain" id="PRO_5037046806" description="Major facilitator superfamily (MFS) profile domain-containing protein" evidence="7">
    <location>
        <begin position="26"/>
        <end position="121"/>
    </location>
</feature>
<evidence type="ECO:0000313" key="8">
    <source>
        <dbReference type="EMBL" id="MBI4596763.1"/>
    </source>
</evidence>
<protein>
    <recommendedName>
        <fullName evidence="10">Major facilitator superfamily (MFS) profile domain-containing protein</fullName>
    </recommendedName>
</protein>
<evidence type="ECO:0000256" key="3">
    <source>
        <dbReference type="ARBA" id="ARBA00022692"/>
    </source>
</evidence>
<evidence type="ECO:0000256" key="5">
    <source>
        <dbReference type="ARBA" id="ARBA00023136"/>
    </source>
</evidence>
<comment type="subcellular location">
    <subcellularLocation>
        <location evidence="1">Cell membrane</location>
        <topology evidence="1">Multi-pass membrane protein</topology>
    </subcellularLocation>
</comment>
<keyword evidence="7" id="KW-0732">Signal</keyword>
<gene>
    <name evidence="8" type="ORF">HY730_10400</name>
</gene>
<dbReference type="InterPro" id="IPR036259">
    <property type="entry name" value="MFS_trans_sf"/>
</dbReference>
<dbReference type="PANTHER" id="PTHR42688">
    <property type="entry name" value="CONSERVED PROTEIN"/>
    <property type="match status" value="1"/>
</dbReference>
<dbReference type="InterPro" id="IPR052425">
    <property type="entry name" value="Uncharacterized_MFS-type"/>
</dbReference>
<evidence type="ECO:0000256" key="4">
    <source>
        <dbReference type="ARBA" id="ARBA00022989"/>
    </source>
</evidence>
<accession>A0A933GMR0</accession>
<name>A0A933GMR0_UNCTE</name>
<dbReference type="AlphaFoldDB" id="A0A933GMR0"/>
<evidence type="ECO:0000256" key="2">
    <source>
        <dbReference type="ARBA" id="ARBA00022475"/>
    </source>
</evidence>